<evidence type="ECO:0000256" key="1">
    <source>
        <dbReference type="SAM" id="MobiDB-lite"/>
    </source>
</evidence>
<comment type="caution">
    <text evidence="2">The sequence shown here is derived from an EMBL/GenBank/DDBJ whole genome shotgun (WGS) entry which is preliminary data.</text>
</comment>
<dbReference type="AlphaFoldDB" id="A0A2I0I4K3"/>
<protein>
    <submittedName>
        <fullName evidence="2">Uncharacterized protein</fullName>
    </submittedName>
</protein>
<evidence type="ECO:0000313" key="2">
    <source>
        <dbReference type="EMBL" id="PKI38914.1"/>
    </source>
</evidence>
<feature type="region of interest" description="Disordered" evidence="1">
    <location>
        <begin position="27"/>
        <end position="96"/>
    </location>
</feature>
<name>A0A2I0I4K3_PUNGR</name>
<evidence type="ECO:0000313" key="3">
    <source>
        <dbReference type="Proteomes" id="UP000233551"/>
    </source>
</evidence>
<sequence>MELNCNTGLPNGSRNATNVVVLTHESDERGEGCLGSSGEVGLRPGRRPKRKELGEGEVVETVRRRRGAASTPVPCGGAEAEKRQRQSVVSSLFQQD</sequence>
<keyword evidence="3" id="KW-1185">Reference proteome</keyword>
<feature type="compositionally biased region" description="Polar residues" evidence="1">
    <location>
        <begin position="86"/>
        <end position="96"/>
    </location>
</feature>
<accession>A0A2I0I4K3</accession>
<proteinExistence type="predicted"/>
<gene>
    <name evidence="2" type="ORF">CRG98_040686</name>
</gene>
<dbReference type="Proteomes" id="UP000233551">
    <property type="component" value="Unassembled WGS sequence"/>
</dbReference>
<dbReference type="EMBL" id="PGOL01003966">
    <property type="protein sequence ID" value="PKI38914.1"/>
    <property type="molecule type" value="Genomic_DNA"/>
</dbReference>
<organism evidence="2 3">
    <name type="scientific">Punica granatum</name>
    <name type="common">Pomegranate</name>
    <dbReference type="NCBI Taxonomy" id="22663"/>
    <lineage>
        <taxon>Eukaryota</taxon>
        <taxon>Viridiplantae</taxon>
        <taxon>Streptophyta</taxon>
        <taxon>Embryophyta</taxon>
        <taxon>Tracheophyta</taxon>
        <taxon>Spermatophyta</taxon>
        <taxon>Magnoliopsida</taxon>
        <taxon>eudicotyledons</taxon>
        <taxon>Gunneridae</taxon>
        <taxon>Pentapetalae</taxon>
        <taxon>rosids</taxon>
        <taxon>malvids</taxon>
        <taxon>Myrtales</taxon>
        <taxon>Lythraceae</taxon>
        <taxon>Punica</taxon>
    </lineage>
</organism>
<reference evidence="2 3" key="1">
    <citation type="submission" date="2017-11" db="EMBL/GenBank/DDBJ databases">
        <title>De-novo sequencing of pomegranate (Punica granatum L.) genome.</title>
        <authorList>
            <person name="Akparov Z."/>
            <person name="Amiraslanov A."/>
            <person name="Hajiyeva S."/>
            <person name="Abbasov M."/>
            <person name="Kaur K."/>
            <person name="Hamwieh A."/>
            <person name="Solovyev V."/>
            <person name="Salamov A."/>
            <person name="Braich B."/>
            <person name="Kosarev P."/>
            <person name="Mahmoud A."/>
            <person name="Hajiyev E."/>
            <person name="Babayeva S."/>
            <person name="Izzatullayeva V."/>
            <person name="Mammadov A."/>
            <person name="Mammadov A."/>
            <person name="Sharifova S."/>
            <person name="Ojaghi J."/>
            <person name="Eynullazada K."/>
            <person name="Bayramov B."/>
            <person name="Abdulazimova A."/>
            <person name="Shahmuradov I."/>
        </authorList>
    </citation>
    <scope>NUCLEOTIDE SEQUENCE [LARGE SCALE GENOMIC DNA]</scope>
    <source>
        <strain evidence="3">cv. AG2017</strain>
        <tissue evidence="2">Leaf</tissue>
    </source>
</reference>